<dbReference type="GO" id="GO:0003735">
    <property type="term" value="F:structural constituent of ribosome"/>
    <property type="evidence" value="ECO:0007669"/>
    <property type="project" value="TreeGrafter"/>
</dbReference>
<sequence>MFVRRLAMAPVRAPLCSSFARQFSAARTLALNPDHTTPQDPVSFLQRKYNYTEPKDIRPLKEAFALYAKIHIYDRNFLVTEGDTITLPVDLKGVKVGDVLNFDQVSEIGSRDYTLTGNNRISPKVFSIKGRVIEKTRERRSIIEKTQQRQRHVRHVVRKNPMTLIRISELKVNPDY</sequence>
<dbReference type="Pfam" id="PF00829">
    <property type="entry name" value="Ribosomal_L21p"/>
    <property type="match status" value="1"/>
</dbReference>
<dbReference type="PANTHER" id="PTHR21349">
    <property type="entry name" value="50S RIBOSOMAL PROTEIN L21"/>
    <property type="match status" value="1"/>
</dbReference>
<comment type="similarity">
    <text evidence="1">Belongs to the bacterial ribosomal protein bL21 family.</text>
</comment>
<organism evidence="3">
    <name type="scientific">Blastobotrys adeninivorans</name>
    <name type="common">Yeast</name>
    <name type="synonym">Arxula adeninivorans</name>
    <dbReference type="NCBI Taxonomy" id="409370"/>
    <lineage>
        <taxon>Eukaryota</taxon>
        <taxon>Fungi</taxon>
        <taxon>Dikarya</taxon>
        <taxon>Ascomycota</taxon>
        <taxon>Saccharomycotina</taxon>
        <taxon>Dipodascomycetes</taxon>
        <taxon>Dipodascales</taxon>
        <taxon>Trichomonascaceae</taxon>
        <taxon>Blastobotrys</taxon>
    </lineage>
</organism>
<dbReference type="SUPFAM" id="SSF141091">
    <property type="entry name" value="L21p-like"/>
    <property type="match status" value="1"/>
</dbReference>
<accession>A0A060T4H4</accession>
<evidence type="ECO:0000256" key="2">
    <source>
        <dbReference type="ARBA" id="ARBA00044129"/>
    </source>
</evidence>
<evidence type="ECO:0000256" key="1">
    <source>
        <dbReference type="ARBA" id="ARBA00008563"/>
    </source>
</evidence>
<dbReference type="EMBL" id="HG937693">
    <property type="protein sequence ID" value="CDP35863.1"/>
    <property type="molecule type" value="Genomic_DNA"/>
</dbReference>
<dbReference type="AlphaFoldDB" id="A0A060T4H4"/>
<dbReference type="PhylomeDB" id="A0A060T4H4"/>
<evidence type="ECO:0000313" key="3">
    <source>
        <dbReference type="EMBL" id="CDP35863.1"/>
    </source>
</evidence>
<proteinExistence type="inferred from homology"/>
<dbReference type="PANTHER" id="PTHR21349:SF0">
    <property type="entry name" value="LARGE RIBOSOMAL SUBUNIT PROTEIN BL21M"/>
    <property type="match status" value="1"/>
</dbReference>
<gene>
    <name evidence="3" type="ORF">GNLVRS02_ARAD1C45188g</name>
</gene>
<dbReference type="InterPro" id="IPR036164">
    <property type="entry name" value="bL21-like_sf"/>
</dbReference>
<protein>
    <recommendedName>
        <fullName evidence="2">Large ribosomal subunit protein bL21m</fullName>
    </recommendedName>
</protein>
<reference evidence="3" key="1">
    <citation type="submission" date="2014-02" db="EMBL/GenBank/DDBJ databases">
        <authorList>
            <person name="Genoscope - CEA"/>
        </authorList>
    </citation>
    <scope>NUCLEOTIDE SEQUENCE</scope>
    <source>
        <strain evidence="3">LS3</strain>
    </source>
</reference>
<dbReference type="GO" id="GO:0005762">
    <property type="term" value="C:mitochondrial large ribosomal subunit"/>
    <property type="evidence" value="ECO:0007669"/>
    <property type="project" value="TreeGrafter"/>
</dbReference>
<dbReference type="InterPro" id="IPR028909">
    <property type="entry name" value="bL21-like"/>
</dbReference>
<reference evidence="3" key="2">
    <citation type="submission" date="2014-06" db="EMBL/GenBank/DDBJ databases">
        <title>The complete genome of Blastobotrys (Arxula) adeninivorans LS3 - a yeast of biotechnological interest.</title>
        <authorList>
            <person name="Kunze G."/>
            <person name="Gaillardin C."/>
            <person name="Czernicka M."/>
            <person name="Durrens P."/>
            <person name="Martin T."/>
            <person name="Boer E."/>
            <person name="Gabaldon T."/>
            <person name="Cruz J."/>
            <person name="Talla E."/>
            <person name="Marck C."/>
            <person name="Goffeau A."/>
            <person name="Barbe V."/>
            <person name="Baret P."/>
            <person name="Baronian K."/>
            <person name="Beier S."/>
            <person name="Bleykasten C."/>
            <person name="Bode R."/>
            <person name="Casaregola S."/>
            <person name="Despons L."/>
            <person name="Fairhead C."/>
            <person name="Giersberg M."/>
            <person name="Gierski P."/>
            <person name="Hahnel U."/>
            <person name="Hartmann A."/>
            <person name="Jankowska D."/>
            <person name="Jubin C."/>
            <person name="Jung P."/>
            <person name="Lafontaine I."/>
            <person name="Leh-Louis V."/>
            <person name="Lemaire M."/>
            <person name="Marcet-Houben M."/>
            <person name="Mascher M."/>
            <person name="Morel G."/>
            <person name="Richard G.-F."/>
            <person name="Riechen J."/>
            <person name="Sacerdot C."/>
            <person name="Sarkar A."/>
            <person name="Savel G."/>
            <person name="Schacherer J."/>
            <person name="Sherman D."/>
            <person name="Straub M.-L."/>
            <person name="Stein N."/>
            <person name="Thierry A."/>
            <person name="Trautwein-Schult A."/>
            <person name="Westhof E."/>
            <person name="Worch S."/>
            <person name="Dujon B."/>
            <person name="Souciet J.-L."/>
            <person name="Wincker P."/>
            <person name="Scholz U."/>
            <person name="Neuveglise N."/>
        </authorList>
    </citation>
    <scope>NUCLEOTIDE SEQUENCE</scope>
    <source>
        <strain evidence="3">LS3</strain>
    </source>
</reference>
<name>A0A060T4H4_BLAAD</name>